<sequence length="442" mass="46717">MSEPASPAGSSTATEGGSPLRIANFRNYWLARLTMTLGQYAMMLIIGWQTYTLARDGGMSVGEASGQLALIGLLQFLPLFVLTPFSGLAADRLDRRNLARLTVLLQLACAGALAFVTWQDSVSLFWLFGIAVVLGVVRAFNGPALSALAPNLVPKAILPNAIALSSIAWQSGMIVGPAIGGYLYAIMPFLPYAVAAGLFACAIVFLSRIGEVPRSPIPGAKHPIGQIVDGLHYVVRNKMVLGAITLDLFAVFLAGATALFPVYARDILQVGETGLAQLAMAPAIGATVTAAWFSFRPLKTNVGPKMLVAVAVFGAATIVFGLSTSMPLSLAMLFIVGAADMFSVYIRQSLIQLHTPDDKRGRVSAVSLLTISASNEFGDFFSGSLAFLFGPVLAVVSGGVGAIATVALWTGLFPVLRKTRTFDPPEALDEETPEERLQEHTP</sequence>
<feature type="transmembrane region" description="Helical" evidence="7">
    <location>
        <begin position="29"/>
        <end position="48"/>
    </location>
</feature>
<evidence type="ECO:0000256" key="2">
    <source>
        <dbReference type="ARBA" id="ARBA00022448"/>
    </source>
</evidence>
<organism evidence="9 10">
    <name type="scientific">Blastomonas marina</name>
    <dbReference type="NCBI Taxonomy" id="1867408"/>
    <lineage>
        <taxon>Bacteria</taxon>
        <taxon>Pseudomonadati</taxon>
        <taxon>Pseudomonadota</taxon>
        <taxon>Alphaproteobacteria</taxon>
        <taxon>Sphingomonadales</taxon>
        <taxon>Sphingomonadaceae</taxon>
        <taxon>Blastomonas</taxon>
    </lineage>
</organism>
<dbReference type="InterPro" id="IPR036259">
    <property type="entry name" value="MFS_trans_sf"/>
</dbReference>
<dbReference type="PANTHER" id="PTHR23513:SF9">
    <property type="entry name" value="ENTEROBACTIN EXPORTER ENTS"/>
    <property type="match status" value="1"/>
</dbReference>
<evidence type="ECO:0000256" key="3">
    <source>
        <dbReference type="ARBA" id="ARBA00022475"/>
    </source>
</evidence>
<feature type="transmembrane region" description="Helical" evidence="7">
    <location>
        <begin position="101"/>
        <end position="118"/>
    </location>
</feature>
<gene>
    <name evidence="9" type="ORF">GCM10010923_10420</name>
</gene>
<dbReference type="Gene3D" id="1.20.1250.20">
    <property type="entry name" value="MFS general substrate transporter like domains"/>
    <property type="match status" value="1"/>
</dbReference>
<reference evidence="10" key="1">
    <citation type="journal article" date="2019" name="Int. J. Syst. Evol. Microbiol.">
        <title>The Global Catalogue of Microorganisms (GCM) 10K type strain sequencing project: providing services to taxonomists for standard genome sequencing and annotation.</title>
        <authorList>
            <consortium name="The Broad Institute Genomics Platform"/>
            <consortium name="The Broad Institute Genome Sequencing Center for Infectious Disease"/>
            <person name="Wu L."/>
            <person name="Ma J."/>
        </authorList>
    </citation>
    <scope>NUCLEOTIDE SEQUENCE [LARGE SCALE GENOMIC DNA]</scope>
    <source>
        <strain evidence="10">CGMCC 1.15297</strain>
    </source>
</reference>
<comment type="caution">
    <text evidence="9">The sequence shown here is derived from an EMBL/GenBank/DDBJ whole genome shotgun (WGS) entry which is preliminary data.</text>
</comment>
<dbReference type="SUPFAM" id="SSF103473">
    <property type="entry name" value="MFS general substrate transporter"/>
    <property type="match status" value="1"/>
</dbReference>
<feature type="transmembrane region" description="Helical" evidence="7">
    <location>
        <begin position="124"/>
        <end position="149"/>
    </location>
</feature>
<feature type="transmembrane region" description="Helical" evidence="7">
    <location>
        <begin position="302"/>
        <end position="322"/>
    </location>
</feature>
<feature type="transmembrane region" description="Helical" evidence="7">
    <location>
        <begin position="240"/>
        <end position="263"/>
    </location>
</feature>
<evidence type="ECO:0000256" key="5">
    <source>
        <dbReference type="ARBA" id="ARBA00022989"/>
    </source>
</evidence>
<feature type="transmembrane region" description="Helical" evidence="7">
    <location>
        <begin position="189"/>
        <end position="206"/>
    </location>
</feature>
<evidence type="ECO:0000256" key="6">
    <source>
        <dbReference type="ARBA" id="ARBA00023136"/>
    </source>
</evidence>
<keyword evidence="6 7" id="KW-0472">Membrane</keyword>
<feature type="domain" description="Major facilitator superfamily (MFS) profile" evidence="8">
    <location>
        <begin position="27"/>
        <end position="419"/>
    </location>
</feature>
<dbReference type="Pfam" id="PF05977">
    <property type="entry name" value="MFS_3"/>
    <property type="match status" value="1"/>
</dbReference>
<dbReference type="PROSITE" id="PS50850">
    <property type="entry name" value="MFS"/>
    <property type="match status" value="1"/>
</dbReference>
<keyword evidence="4 7" id="KW-0812">Transmembrane</keyword>
<dbReference type="EMBL" id="BMID01000001">
    <property type="protein sequence ID" value="GGA03471.1"/>
    <property type="molecule type" value="Genomic_DNA"/>
</dbReference>
<feature type="transmembrane region" description="Helical" evidence="7">
    <location>
        <begin position="275"/>
        <end position="295"/>
    </location>
</feature>
<comment type="subcellular location">
    <subcellularLocation>
        <location evidence="1">Cell membrane</location>
        <topology evidence="1">Multi-pass membrane protein</topology>
    </subcellularLocation>
</comment>
<evidence type="ECO:0000313" key="9">
    <source>
        <dbReference type="EMBL" id="GGA03471.1"/>
    </source>
</evidence>
<evidence type="ECO:0000256" key="1">
    <source>
        <dbReference type="ARBA" id="ARBA00004651"/>
    </source>
</evidence>
<evidence type="ECO:0000256" key="4">
    <source>
        <dbReference type="ARBA" id="ARBA00022692"/>
    </source>
</evidence>
<feature type="transmembrane region" description="Helical" evidence="7">
    <location>
        <begin position="395"/>
        <end position="416"/>
    </location>
</feature>
<accession>A0ABQ1F9D4</accession>
<protein>
    <submittedName>
        <fullName evidence="9">MFS transporter</fullName>
    </submittedName>
</protein>
<dbReference type="InterPro" id="IPR010290">
    <property type="entry name" value="TM_effector"/>
</dbReference>
<feature type="transmembrane region" description="Helical" evidence="7">
    <location>
        <begin position="68"/>
        <end position="89"/>
    </location>
</feature>
<dbReference type="CDD" id="cd06173">
    <property type="entry name" value="MFS_MefA_like"/>
    <property type="match status" value="1"/>
</dbReference>
<evidence type="ECO:0000313" key="10">
    <source>
        <dbReference type="Proteomes" id="UP000603317"/>
    </source>
</evidence>
<dbReference type="InterPro" id="IPR020846">
    <property type="entry name" value="MFS_dom"/>
</dbReference>
<dbReference type="RefSeq" id="WP_188641694.1">
    <property type="nucleotide sequence ID" value="NZ_BMID01000001.1"/>
</dbReference>
<proteinExistence type="predicted"/>
<keyword evidence="5 7" id="KW-1133">Transmembrane helix</keyword>
<keyword evidence="3" id="KW-1003">Cell membrane</keyword>
<name>A0ABQ1F9D4_9SPHN</name>
<dbReference type="PANTHER" id="PTHR23513">
    <property type="entry name" value="INTEGRAL MEMBRANE EFFLUX PROTEIN-RELATED"/>
    <property type="match status" value="1"/>
</dbReference>
<keyword evidence="2" id="KW-0813">Transport</keyword>
<dbReference type="Proteomes" id="UP000603317">
    <property type="component" value="Unassembled WGS sequence"/>
</dbReference>
<keyword evidence="10" id="KW-1185">Reference proteome</keyword>
<evidence type="ECO:0000256" key="7">
    <source>
        <dbReference type="SAM" id="Phobius"/>
    </source>
</evidence>
<evidence type="ECO:0000259" key="8">
    <source>
        <dbReference type="PROSITE" id="PS50850"/>
    </source>
</evidence>